<dbReference type="GeneID" id="40073011"/>
<evidence type="ECO:0000313" key="2">
    <source>
        <dbReference type="Proteomes" id="UP000225617"/>
    </source>
</evidence>
<protein>
    <submittedName>
        <fullName evidence="1">Uncharacterized protein</fullName>
    </submittedName>
</protein>
<proteinExistence type="predicted"/>
<organism evidence="1 2">
    <name type="scientific">Klebsiella phage vB_Kpn_IME260</name>
    <dbReference type="NCBI Taxonomy" id="1912318"/>
    <lineage>
        <taxon>Viruses</taxon>
        <taxon>Duplodnaviria</taxon>
        <taxon>Heunggongvirae</taxon>
        <taxon>Uroviricota</taxon>
        <taxon>Caudoviricetes</taxon>
        <taxon>Demerecviridae</taxon>
        <taxon>Sugarlandvirus</taxon>
        <taxon>Sugarlandvirus IME260</taxon>
    </lineage>
</organism>
<dbReference type="Proteomes" id="UP000225617">
    <property type="component" value="Segment"/>
</dbReference>
<dbReference type="KEGG" id="vg:40073011"/>
<reference evidence="1" key="1">
    <citation type="submission" date="2017-01" db="EMBL/GenBank/DDBJ databases">
        <title>Complete Genome Sequence of two Novel Multi-drug resistant Klebsiella pneumoniae Phage vB_Kpn_IME260.</title>
        <authorList>
            <person name="Xing S."/>
            <person name="Pan X."/>
            <person name="Sun Q."/>
            <person name="Pei G."/>
            <person name="Mi Z."/>
            <person name="An X."/>
            <person name="Tong Y."/>
        </authorList>
    </citation>
    <scope>NUCLEOTIDE SEQUENCE [LARGE SCALE GENOMIC DNA]</scope>
</reference>
<accession>A0A1L6Z537</accession>
<sequence length="108" mass="12244">MNDLSMLTKIRSDIQSMVSRRSELTKAKQIISGGTQQRFTLRAGDLTFDLCGSQTRDYTFEMKPCYDMVKLGLIKALDKQIDQCTDAIKTLNVQFAAECDRLKNSIKV</sequence>
<evidence type="ECO:0000313" key="1">
    <source>
        <dbReference type="EMBL" id="APT41116.1"/>
    </source>
</evidence>
<name>A0A1L6Z537_9CAUD</name>
<dbReference type="OrthoDB" id="28550at10239"/>
<keyword evidence="2" id="KW-1185">Reference proteome</keyword>
<dbReference type="RefSeq" id="YP_009597449.1">
    <property type="nucleotide sequence ID" value="NC_041899.1"/>
</dbReference>
<dbReference type="EMBL" id="KX845404">
    <property type="protein sequence ID" value="APT41116.1"/>
    <property type="molecule type" value="Genomic_DNA"/>
</dbReference>